<dbReference type="PROSITE" id="PS50011">
    <property type="entry name" value="PROTEIN_KINASE_DOM"/>
    <property type="match status" value="1"/>
</dbReference>
<proteinExistence type="inferred from homology"/>
<dbReference type="PANTHER" id="PTHR12984:SF16">
    <property type="entry name" value="BLACK MATCH, ISOFORM H"/>
    <property type="match status" value="1"/>
</dbReference>
<dbReference type="GO" id="GO:0004672">
    <property type="term" value="F:protein kinase activity"/>
    <property type="evidence" value="ECO:0007669"/>
    <property type="project" value="InterPro"/>
</dbReference>
<evidence type="ECO:0000259" key="3">
    <source>
        <dbReference type="PROSITE" id="PS50011"/>
    </source>
</evidence>
<evidence type="ECO:0000313" key="5">
    <source>
        <dbReference type="Proteomes" id="UP000308267"/>
    </source>
</evidence>
<dbReference type="InterPro" id="IPR011989">
    <property type="entry name" value="ARM-like"/>
</dbReference>
<gene>
    <name evidence="4" type="ORF">CRM22_004249</name>
</gene>
<dbReference type="EMBL" id="SJOL01006364">
    <property type="protein sequence ID" value="TGZ68471.1"/>
    <property type="molecule type" value="Genomic_DNA"/>
</dbReference>
<dbReference type="PANTHER" id="PTHR12984">
    <property type="entry name" value="SCY1-RELATED S/T PROTEIN KINASE-LIKE"/>
    <property type="match status" value="1"/>
</dbReference>
<dbReference type="SUPFAM" id="SSF48371">
    <property type="entry name" value="ARM repeat"/>
    <property type="match status" value="1"/>
</dbReference>
<dbReference type="SUPFAM" id="SSF56112">
    <property type="entry name" value="Protein kinase-like (PK-like)"/>
    <property type="match status" value="1"/>
</dbReference>
<reference evidence="4 5" key="1">
    <citation type="journal article" date="2019" name="BMC Genomics">
        <title>New insights from Opisthorchis felineus genome: update on genomics of the epidemiologically important liver flukes.</title>
        <authorList>
            <person name="Ershov N.I."/>
            <person name="Mordvinov V.A."/>
            <person name="Prokhortchouk E.B."/>
            <person name="Pakharukova M.Y."/>
            <person name="Gunbin K.V."/>
            <person name="Ustyantsev K."/>
            <person name="Genaev M.A."/>
            <person name="Blinov A.G."/>
            <person name="Mazur A."/>
            <person name="Boulygina E."/>
            <person name="Tsygankova S."/>
            <person name="Khrameeva E."/>
            <person name="Chekanov N."/>
            <person name="Fan G."/>
            <person name="Xiao A."/>
            <person name="Zhang H."/>
            <person name="Xu X."/>
            <person name="Yang H."/>
            <person name="Solovyev V."/>
            <person name="Lee S.M."/>
            <person name="Liu X."/>
            <person name="Afonnikov D.A."/>
            <person name="Skryabin K.G."/>
        </authorList>
    </citation>
    <scope>NUCLEOTIDE SEQUENCE [LARGE SCALE GENOMIC DNA]</scope>
    <source>
        <strain evidence="4">AK-0245</strain>
        <tissue evidence="4">Whole organism</tissue>
    </source>
</reference>
<evidence type="ECO:0000313" key="4">
    <source>
        <dbReference type="EMBL" id="TGZ68471.1"/>
    </source>
</evidence>
<evidence type="ECO:0000256" key="1">
    <source>
        <dbReference type="ARBA" id="ARBA00038349"/>
    </source>
</evidence>
<name>A0A4S2LX64_OPIFE</name>
<evidence type="ECO:0000256" key="2">
    <source>
        <dbReference type="SAM" id="MobiDB-lite"/>
    </source>
</evidence>
<dbReference type="Pfam" id="PF00069">
    <property type="entry name" value="Pkinase"/>
    <property type="match status" value="1"/>
</dbReference>
<dbReference type="GO" id="GO:0005524">
    <property type="term" value="F:ATP binding"/>
    <property type="evidence" value="ECO:0007669"/>
    <property type="project" value="InterPro"/>
</dbReference>
<dbReference type="InterPro" id="IPR051177">
    <property type="entry name" value="CIK-Related_Protein"/>
</dbReference>
<protein>
    <recommendedName>
        <fullName evidence="3">Protein kinase domain-containing protein</fullName>
    </recommendedName>
</protein>
<sequence length="851" mass="96177">MSRLALRRSNQPKDSEPQNPASHLVNIGRVVGRAGPDLVWRIHEAKCITTNEACSVFVLDKKSEKFSKSRRRDLILELLRNEFHNCEMLKSTRFLEVRLGMHENNDYLTFIAEPIYGCLTDAFEEKRVTDFTELDIIFGVYQLTDALRFLHSTQEMMHCNVNPGAVMLAGEGKWKLGGLNFMEKVIDTTKASPRFTGYSAKFPKAAQPNLDFIAPEAQMHNSMSPLADMFSLGMVLCAIYNEGHSLIESDFNPTVYAKRISELPQRFEKISKHLPKALVEPVRKMISEDVRDRPTSQLFALLKIFNEPTVLSYEGLLSLESRSVNQKKEFFNRFAKVVPEYDLVLRYQRILPLLLNWYEKSADLSPFVLPSLLTMIHVAENDDFEAYLREPLMKIMTQRKTLQTSVVFVDLIEFFISRLTKTEIEQYILPELFVCFEPVTNKTTETVQNAISIMPSYLGEDQIQRHIIPKLREMFSQTASGSKLQLCVLECIERLLPSLNSPCVAQEISAFLSTVRTTDSSMLGCILAINRHLLSEQKFGITCPTIAGKLLPPLLDALASPLLGLNDFRLLMDVLRFMLDTVDRQRTCELILRERKSQGGSCSNISTPTGLGRNLPLISMQKPTVDADFVGSDIDDARFSRTSLSDHRHSTGDETSNTRNWLRSNLQLQRLRASGNRSESVLYGLKQRNSLTGPDRYNWSEVASNPTAEIRTPSYASYRANGSYFCIPSPAGGPTAFRRHSGNLPSRSLYSQEPFGSLNVPHTNGRFLDPRRHSYGCSTTASVNSLLTVNVCEGPFVTPFNSRLATHRGTATSLNQSLNRQCLKDNDTDPVRRSSFDVINDILANTFKRIL</sequence>
<dbReference type="Proteomes" id="UP000308267">
    <property type="component" value="Unassembled WGS sequence"/>
</dbReference>
<dbReference type="Gene3D" id="1.10.510.10">
    <property type="entry name" value="Transferase(Phosphotransferase) domain 1"/>
    <property type="match status" value="1"/>
</dbReference>
<dbReference type="OrthoDB" id="79687at2759"/>
<accession>A0A4S2LX64</accession>
<dbReference type="InterPro" id="IPR011009">
    <property type="entry name" value="Kinase-like_dom_sf"/>
</dbReference>
<comment type="similarity">
    <text evidence="1">Belongs to the protein kinase superfamily.</text>
</comment>
<dbReference type="InterPro" id="IPR000719">
    <property type="entry name" value="Prot_kinase_dom"/>
</dbReference>
<feature type="region of interest" description="Disordered" evidence="2">
    <location>
        <begin position="1"/>
        <end position="22"/>
    </location>
</feature>
<dbReference type="Gene3D" id="1.25.10.10">
    <property type="entry name" value="Leucine-rich Repeat Variant"/>
    <property type="match status" value="1"/>
</dbReference>
<dbReference type="AlphaFoldDB" id="A0A4S2LX64"/>
<organism evidence="4 5">
    <name type="scientific">Opisthorchis felineus</name>
    <dbReference type="NCBI Taxonomy" id="147828"/>
    <lineage>
        <taxon>Eukaryota</taxon>
        <taxon>Metazoa</taxon>
        <taxon>Spiralia</taxon>
        <taxon>Lophotrochozoa</taxon>
        <taxon>Platyhelminthes</taxon>
        <taxon>Trematoda</taxon>
        <taxon>Digenea</taxon>
        <taxon>Opisthorchiida</taxon>
        <taxon>Opisthorchiata</taxon>
        <taxon>Opisthorchiidae</taxon>
        <taxon>Opisthorchis</taxon>
    </lineage>
</organism>
<comment type="caution">
    <text evidence="4">The sequence shown here is derived from an EMBL/GenBank/DDBJ whole genome shotgun (WGS) entry which is preliminary data.</text>
</comment>
<keyword evidence="5" id="KW-1185">Reference proteome</keyword>
<dbReference type="InterPro" id="IPR016024">
    <property type="entry name" value="ARM-type_fold"/>
</dbReference>
<dbReference type="SMART" id="SM00220">
    <property type="entry name" value="S_TKc"/>
    <property type="match status" value="1"/>
</dbReference>
<feature type="domain" description="Protein kinase" evidence="3">
    <location>
        <begin position="25"/>
        <end position="310"/>
    </location>
</feature>